<sequence>MASLAFNSVAATKFSPSAAALRRQLSHLRLQCRLSSFSSPAFSGVRAKVTTTEQVAVNVEAPVVVVTGASRGIGKAVALAFGKAGCKVLVNYARSSKEAEEVSKEAF</sequence>
<reference evidence="9" key="1">
    <citation type="journal article" date="2023" name="Proc. Natl. Acad. Sci. U.S.A.">
        <title>Genomic and structural basis for evolution of tropane alkaloid biosynthesis.</title>
        <authorList>
            <person name="Wanga Y.-J."/>
            <person name="Taina T."/>
            <person name="Yua J.-Y."/>
            <person name="Lia J."/>
            <person name="Xua B."/>
            <person name="Chenc J."/>
            <person name="D'Auriad J.C."/>
            <person name="Huanga J.-P."/>
            <person name="Huanga S.-X."/>
        </authorList>
    </citation>
    <scope>NUCLEOTIDE SEQUENCE [LARGE SCALE GENOMIC DNA]</scope>
    <source>
        <strain evidence="9">cv. KIB-2019</strain>
    </source>
</reference>
<dbReference type="GO" id="GO:0004316">
    <property type="term" value="F:3-oxoacyl-[acyl-carrier-protein] reductase (NADPH) activity"/>
    <property type="evidence" value="ECO:0007669"/>
    <property type="project" value="UniProtKB-EC"/>
</dbReference>
<keyword evidence="6" id="KW-0275">Fatty acid biosynthesis</keyword>
<comment type="pathway">
    <text evidence="1">Lipid metabolism; fatty acid biosynthesis.</text>
</comment>
<keyword evidence="9" id="KW-1185">Reference proteome</keyword>
<evidence type="ECO:0000256" key="2">
    <source>
        <dbReference type="ARBA" id="ARBA00006484"/>
    </source>
</evidence>
<dbReference type="EMBL" id="JAJAGQ010000009">
    <property type="protein sequence ID" value="KAJ8554007.1"/>
    <property type="molecule type" value="Genomic_DNA"/>
</dbReference>
<gene>
    <name evidence="8" type="ORF">K7X08_024685</name>
</gene>
<dbReference type="InterPro" id="IPR050259">
    <property type="entry name" value="SDR"/>
</dbReference>
<dbReference type="Gene3D" id="3.40.50.720">
    <property type="entry name" value="NAD(P)-binding Rossmann-like Domain"/>
    <property type="match status" value="1"/>
</dbReference>
<dbReference type="PANTHER" id="PTHR42879">
    <property type="entry name" value="3-OXOACYL-(ACYL-CARRIER-PROTEIN) REDUCTASE"/>
    <property type="match status" value="1"/>
</dbReference>
<keyword evidence="6" id="KW-0443">Lipid metabolism</keyword>
<comment type="catalytic activity">
    <reaction evidence="7">
        <text>a (3R)-hydroxyacyl-[ACP] + NADP(+) = a 3-oxoacyl-[ACP] + NADPH + H(+)</text>
        <dbReference type="Rhea" id="RHEA:17397"/>
        <dbReference type="Rhea" id="RHEA-COMP:9916"/>
        <dbReference type="Rhea" id="RHEA-COMP:9945"/>
        <dbReference type="ChEBI" id="CHEBI:15378"/>
        <dbReference type="ChEBI" id="CHEBI:57783"/>
        <dbReference type="ChEBI" id="CHEBI:58349"/>
        <dbReference type="ChEBI" id="CHEBI:78776"/>
        <dbReference type="ChEBI" id="CHEBI:78827"/>
        <dbReference type="EC" id="1.1.1.100"/>
    </reaction>
</comment>
<comment type="similarity">
    <text evidence="2">Belongs to the short-chain dehydrogenases/reductases (SDR) family.</text>
</comment>
<dbReference type="SUPFAM" id="SSF51735">
    <property type="entry name" value="NAD(P)-binding Rossmann-fold domains"/>
    <property type="match status" value="1"/>
</dbReference>
<evidence type="ECO:0000256" key="3">
    <source>
        <dbReference type="ARBA" id="ARBA00012948"/>
    </source>
</evidence>
<dbReference type="InterPro" id="IPR002347">
    <property type="entry name" value="SDR_fam"/>
</dbReference>
<dbReference type="EC" id="1.1.1.100" evidence="3"/>
<dbReference type="OrthoDB" id="1393670at2759"/>
<organism evidence="8 9">
    <name type="scientific">Anisodus acutangulus</name>
    <dbReference type="NCBI Taxonomy" id="402998"/>
    <lineage>
        <taxon>Eukaryota</taxon>
        <taxon>Viridiplantae</taxon>
        <taxon>Streptophyta</taxon>
        <taxon>Embryophyta</taxon>
        <taxon>Tracheophyta</taxon>
        <taxon>Spermatophyta</taxon>
        <taxon>Magnoliopsida</taxon>
        <taxon>eudicotyledons</taxon>
        <taxon>Gunneridae</taxon>
        <taxon>Pentapetalae</taxon>
        <taxon>asterids</taxon>
        <taxon>lamiids</taxon>
        <taxon>Solanales</taxon>
        <taxon>Solanaceae</taxon>
        <taxon>Solanoideae</taxon>
        <taxon>Hyoscyameae</taxon>
        <taxon>Anisodus</taxon>
    </lineage>
</organism>
<proteinExistence type="inferred from homology"/>
<evidence type="ECO:0000313" key="8">
    <source>
        <dbReference type="EMBL" id="KAJ8554007.1"/>
    </source>
</evidence>
<accession>A0A9Q1MAE6</accession>
<dbReference type="PANTHER" id="PTHR42879:SF2">
    <property type="entry name" value="3-OXOACYL-[ACYL-CARRIER-PROTEIN] REDUCTASE FABG"/>
    <property type="match status" value="1"/>
</dbReference>
<evidence type="ECO:0000256" key="7">
    <source>
        <dbReference type="ARBA" id="ARBA00048508"/>
    </source>
</evidence>
<protein>
    <recommendedName>
        <fullName evidence="3">3-oxoacyl-[acyl-carrier-protein] reductase</fullName>
        <ecNumber evidence="3">1.1.1.100</ecNumber>
    </recommendedName>
</protein>
<dbReference type="Proteomes" id="UP001152561">
    <property type="component" value="Unassembled WGS sequence"/>
</dbReference>
<name>A0A9Q1MAE6_9SOLA</name>
<evidence type="ECO:0000256" key="4">
    <source>
        <dbReference type="ARBA" id="ARBA00022516"/>
    </source>
</evidence>
<dbReference type="Pfam" id="PF00106">
    <property type="entry name" value="adh_short"/>
    <property type="match status" value="1"/>
</dbReference>
<evidence type="ECO:0000256" key="6">
    <source>
        <dbReference type="ARBA" id="ARBA00023160"/>
    </source>
</evidence>
<comment type="caution">
    <text evidence="8">The sequence shown here is derived from an EMBL/GenBank/DDBJ whole genome shotgun (WGS) entry which is preliminary data.</text>
</comment>
<dbReference type="GO" id="GO:0006633">
    <property type="term" value="P:fatty acid biosynthetic process"/>
    <property type="evidence" value="ECO:0007669"/>
    <property type="project" value="UniProtKB-KW"/>
</dbReference>
<evidence type="ECO:0000256" key="1">
    <source>
        <dbReference type="ARBA" id="ARBA00005194"/>
    </source>
</evidence>
<keyword evidence="4" id="KW-0444">Lipid biosynthesis</keyword>
<dbReference type="AlphaFoldDB" id="A0A9Q1MAE6"/>
<evidence type="ECO:0000313" key="9">
    <source>
        <dbReference type="Proteomes" id="UP001152561"/>
    </source>
</evidence>
<dbReference type="InterPro" id="IPR036291">
    <property type="entry name" value="NAD(P)-bd_dom_sf"/>
</dbReference>
<evidence type="ECO:0000256" key="5">
    <source>
        <dbReference type="ARBA" id="ARBA00022832"/>
    </source>
</evidence>
<keyword evidence="5" id="KW-0276">Fatty acid metabolism</keyword>